<accession>A0ACB7XUP6</accession>
<organism evidence="1 2">
    <name type="scientific">Vaccinium darrowii</name>
    <dbReference type="NCBI Taxonomy" id="229202"/>
    <lineage>
        <taxon>Eukaryota</taxon>
        <taxon>Viridiplantae</taxon>
        <taxon>Streptophyta</taxon>
        <taxon>Embryophyta</taxon>
        <taxon>Tracheophyta</taxon>
        <taxon>Spermatophyta</taxon>
        <taxon>Magnoliopsida</taxon>
        <taxon>eudicotyledons</taxon>
        <taxon>Gunneridae</taxon>
        <taxon>Pentapetalae</taxon>
        <taxon>asterids</taxon>
        <taxon>Ericales</taxon>
        <taxon>Ericaceae</taxon>
        <taxon>Vaccinioideae</taxon>
        <taxon>Vaccinieae</taxon>
        <taxon>Vaccinium</taxon>
    </lineage>
</organism>
<evidence type="ECO:0000313" key="2">
    <source>
        <dbReference type="Proteomes" id="UP000828048"/>
    </source>
</evidence>
<proteinExistence type="predicted"/>
<name>A0ACB7XUP6_9ERIC</name>
<keyword evidence="2" id="KW-1185">Reference proteome</keyword>
<protein>
    <submittedName>
        <fullName evidence="1">Uncharacterized protein</fullName>
    </submittedName>
</protein>
<gene>
    <name evidence="1" type="ORF">Vadar_029006</name>
</gene>
<comment type="caution">
    <text evidence="1">The sequence shown here is derived from an EMBL/GenBank/DDBJ whole genome shotgun (WGS) entry which is preliminary data.</text>
</comment>
<evidence type="ECO:0000313" key="1">
    <source>
        <dbReference type="EMBL" id="KAH7844527.1"/>
    </source>
</evidence>
<sequence>MDRLTLREVVILVMLFELELREAAPTRAFFVMYEPVLRRPPRLALLRHDHLWLWSSLEPEELYYAVLKYENPPKFLLDVASLNVYNVLGPCYNGTVALDTIIRNTKLSSSFRKFSETERPLPMRKRTFGCARPFKGKVRDGIVPTWPQILNSEEVTCFDDEVATLWLNTESVRKAIHAEQGRFEYLKIYML</sequence>
<dbReference type="EMBL" id="CM037151">
    <property type="protein sequence ID" value="KAH7844527.1"/>
    <property type="molecule type" value="Genomic_DNA"/>
</dbReference>
<reference evidence="1 2" key="1">
    <citation type="journal article" date="2021" name="Hortic Res">
        <title>High-quality reference genome and annotation aids understanding of berry development for evergreen blueberry (Vaccinium darrowii).</title>
        <authorList>
            <person name="Yu J."/>
            <person name="Hulse-Kemp A.M."/>
            <person name="Babiker E."/>
            <person name="Staton M."/>
        </authorList>
    </citation>
    <scope>NUCLEOTIDE SEQUENCE [LARGE SCALE GENOMIC DNA]</scope>
    <source>
        <strain evidence="2">cv. NJ 8807/NJ 8810</strain>
        <tissue evidence="1">Young leaf</tissue>
    </source>
</reference>
<dbReference type="Proteomes" id="UP000828048">
    <property type="component" value="Chromosome 1"/>
</dbReference>